<evidence type="ECO:0000256" key="9">
    <source>
        <dbReference type="ARBA" id="ARBA00023049"/>
    </source>
</evidence>
<name>A0A151AWW8_9FIRM</name>
<dbReference type="InterPro" id="IPR041489">
    <property type="entry name" value="PDZ_6"/>
</dbReference>
<dbReference type="GO" id="GO:0046872">
    <property type="term" value="F:metal ion binding"/>
    <property type="evidence" value="ECO:0007669"/>
    <property type="project" value="UniProtKB-KW"/>
</dbReference>
<gene>
    <name evidence="13" type="primary">rasP</name>
    <name evidence="13" type="ORF">MOMUL_17210</name>
</gene>
<dbReference type="InterPro" id="IPR004387">
    <property type="entry name" value="Pept_M50_Zn"/>
</dbReference>
<dbReference type="GO" id="GO:0016020">
    <property type="term" value="C:membrane"/>
    <property type="evidence" value="ECO:0007669"/>
    <property type="project" value="UniProtKB-SubCell"/>
</dbReference>
<dbReference type="Gene3D" id="2.30.42.10">
    <property type="match status" value="1"/>
</dbReference>
<dbReference type="Pfam" id="PF02163">
    <property type="entry name" value="Peptidase_M50"/>
    <property type="match status" value="1"/>
</dbReference>
<evidence type="ECO:0000256" key="10">
    <source>
        <dbReference type="ARBA" id="ARBA00023136"/>
    </source>
</evidence>
<evidence type="ECO:0000313" key="14">
    <source>
        <dbReference type="Proteomes" id="UP000075670"/>
    </source>
</evidence>
<keyword evidence="6 11" id="KW-0378">Hydrolase</keyword>
<evidence type="ECO:0000256" key="1">
    <source>
        <dbReference type="ARBA" id="ARBA00001947"/>
    </source>
</evidence>
<protein>
    <recommendedName>
        <fullName evidence="11">Zinc metalloprotease</fullName>
        <ecNumber evidence="11">3.4.24.-</ecNumber>
    </recommendedName>
</protein>
<keyword evidence="7 11" id="KW-0862">Zinc</keyword>
<dbReference type="EC" id="3.4.24.-" evidence="11"/>
<dbReference type="GO" id="GO:0006508">
    <property type="term" value="P:proteolysis"/>
    <property type="evidence" value="ECO:0007669"/>
    <property type="project" value="UniProtKB-KW"/>
</dbReference>
<dbReference type="GO" id="GO:0004222">
    <property type="term" value="F:metalloendopeptidase activity"/>
    <property type="evidence" value="ECO:0007669"/>
    <property type="project" value="InterPro"/>
</dbReference>
<dbReference type="PROSITE" id="PS50106">
    <property type="entry name" value="PDZ"/>
    <property type="match status" value="1"/>
</dbReference>
<feature type="transmembrane region" description="Helical" evidence="11">
    <location>
        <begin position="310"/>
        <end position="328"/>
    </location>
</feature>
<evidence type="ECO:0000256" key="7">
    <source>
        <dbReference type="ARBA" id="ARBA00022833"/>
    </source>
</evidence>
<dbReference type="InterPro" id="IPR036034">
    <property type="entry name" value="PDZ_sf"/>
</dbReference>
<sequence length="336" mass="36612">MTIILALVIFSILIVVHEGGHFLAAKKAGIKVEEFAIGMGPALWQVKKGETVYSLRAFPLGGFNRMAGMEGPDLDDPRGFNRQPLLKRMGVIAAGSGMNFLLAILIFIFVFMVLGIPADINVIGRVEPGMPAAQAGLRPGDKILMVDNTPVNNWRDLVHQIYQHPGEEIILTIERDGRQQRVTLTTTRDPQSGVGMIGIGPTWERQGLWTSIILGLRQALEITRLIILSLVQMFTGQAAPEVVGPVGIIQLVGQAATFGLANVLNFMAVLSLDLGLINLLPIPALDGSRLVFLSLEAVRGRPINPEKENLIHLIGFALLMGLLILITYHDIIRIFS</sequence>
<feature type="transmembrane region" description="Helical" evidence="11">
    <location>
        <begin position="263"/>
        <end position="285"/>
    </location>
</feature>
<dbReference type="EMBL" id="LTBC01000005">
    <property type="protein sequence ID" value="KYH32146.1"/>
    <property type="molecule type" value="Genomic_DNA"/>
</dbReference>
<dbReference type="PATRIC" id="fig|1122241.3.peg.1818"/>
<evidence type="ECO:0000256" key="8">
    <source>
        <dbReference type="ARBA" id="ARBA00022989"/>
    </source>
</evidence>
<proteinExistence type="inferred from homology"/>
<accession>A0A151AWW8</accession>
<dbReference type="InterPro" id="IPR008915">
    <property type="entry name" value="Peptidase_M50"/>
</dbReference>
<dbReference type="NCBIfam" id="TIGR00054">
    <property type="entry name" value="RIP metalloprotease RseP"/>
    <property type="match status" value="1"/>
</dbReference>
<dbReference type="CDD" id="cd23081">
    <property type="entry name" value="cpPDZ_EcRseP-like"/>
    <property type="match status" value="1"/>
</dbReference>
<dbReference type="PANTHER" id="PTHR42837">
    <property type="entry name" value="REGULATOR OF SIGMA-E PROTEASE RSEP"/>
    <property type="match status" value="1"/>
</dbReference>
<evidence type="ECO:0000256" key="5">
    <source>
        <dbReference type="ARBA" id="ARBA00022692"/>
    </source>
</evidence>
<feature type="domain" description="PDZ" evidence="12">
    <location>
        <begin position="114"/>
        <end position="177"/>
    </location>
</feature>
<comment type="subcellular location">
    <subcellularLocation>
        <location evidence="2">Membrane</location>
        <topology evidence="2">Multi-pass membrane protein</topology>
    </subcellularLocation>
</comment>
<keyword evidence="9 11" id="KW-0482">Metalloprotease</keyword>
<evidence type="ECO:0000256" key="6">
    <source>
        <dbReference type="ARBA" id="ARBA00022801"/>
    </source>
</evidence>
<keyword evidence="4 13" id="KW-0645">Protease</keyword>
<comment type="cofactor">
    <cofactor evidence="1 11">
        <name>Zn(2+)</name>
        <dbReference type="ChEBI" id="CHEBI:29105"/>
    </cofactor>
</comment>
<keyword evidence="11" id="KW-0479">Metal-binding</keyword>
<dbReference type="Proteomes" id="UP000075670">
    <property type="component" value="Unassembled WGS sequence"/>
</dbReference>
<dbReference type="RefSeq" id="WP_062284000.1">
    <property type="nucleotide sequence ID" value="NZ_LTBC01000005.1"/>
</dbReference>
<evidence type="ECO:0000256" key="11">
    <source>
        <dbReference type="RuleBase" id="RU362031"/>
    </source>
</evidence>
<keyword evidence="10 11" id="KW-0472">Membrane</keyword>
<organism evidence="13 14">
    <name type="scientific">Moorella mulderi DSM 14980</name>
    <dbReference type="NCBI Taxonomy" id="1122241"/>
    <lineage>
        <taxon>Bacteria</taxon>
        <taxon>Bacillati</taxon>
        <taxon>Bacillota</taxon>
        <taxon>Clostridia</taxon>
        <taxon>Neomoorellales</taxon>
        <taxon>Neomoorellaceae</taxon>
        <taxon>Neomoorella</taxon>
    </lineage>
</organism>
<keyword evidence="5 11" id="KW-0812">Transmembrane</keyword>
<dbReference type="PANTHER" id="PTHR42837:SF2">
    <property type="entry name" value="MEMBRANE METALLOPROTEASE ARASP2, CHLOROPLASTIC-RELATED"/>
    <property type="match status" value="1"/>
</dbReference>
<dbReference type="InterPro" id="IPR001478">
    <property type="entry name" value="PDZ"/>
</dbReference>
<dbReference type="CDD" id="cd06163">
    <property type="entry name" value="S2P-M50_PDZ_RseP-like"/>
    <property type="match status" value="1"/>
</dbReference>
<evidence type="ECO:0000256" key="2">
    <source>
        <dbReference type="ARBA" id="ARBA00004141"/>
    </source>
</evidence>
<keyword evidence="14" id="KW-1185">Reference proteome</keyword>
<dbReference type="SMART" id="SM00228">
    <property type="entry name" value="PDZ"/>
    <property type="match status" value="1"/>
</dbReference>
<evidence type="ECO:0000259" key="12">
    <source>
        <dbReference type="PROSITE" id="PS50106"/>
    </source>
</evidence>
<keyword evidence="8 11" id="KW-1133">Transmembrane helix</keyword>
<evidence type="ECO:0000256" key="4">
    <source>
        <dbReference type="ARBA" id="ARBA00022670"/>
    </source>
</evidence>
<feature type="transmembrane region" description="Helical" evidence="11">
    <location>
        <begin position="91"/>
        <end position="116"/>
    </location>
</feature>
<evidence type="ECO:0000313" key="13">
    <source>
        <dbReference type="EMBL" id="KYH32146.1"/>
    </source>
</evidence>
<comment type="caution">
    <text evidence="13">The sequence shown here is derived from an EMBL/GenBank/DDBJ whole genome shotgun (WGS) entry which is preliminary data.</text>
</comment>
<evidence type="ECO:0000256" key="3">
    <source>
        <dbReference type="ARBA" id="ARBA00007931"/>
    </source>
</evidence>
<dbReference type="Pfam" id="PF17820">
    <property type="entry name" value="PDZ_6"/>
    <property type="match status" value="1"/>
</dbReference>
<comment type="similarity">
    <text evidence="3 11">Belongs to the peptidase M50B family.</text>
</comment>
<dbReference type="SUPFAM" id="SSF50156">
    <property type="entry name" value="PDZ domain-like"/>
    <property type="match status" value="1"/>
</dbReference>
<reference evidence="13 14" key="1">
    <citation type="submission" date="2016-02" db="EMBL/GenBank/DDBJ databases">
        <title>Genome sequence of Moorella mulderi DSM 14980.</title>
        <authorList>
            <person name="Poehlein A."/>
            <person name="Daniel R."/>
        </authorList>
    </citation>
    <scope>NUCLEOTIDE SEQUENCE [LARGE SCALE GENOMIC DNA]</scope>
    <source>
        <strain evidence="13 14">DSM 14980</strain>
    </source>
</reference>
<dbReference type="AlphaFoldDB" id="A0A151AWW8"/>
<dbReference type="OrthoDB" id="9782003at2"/>